<feature type="transmembrane region" description="Helical" evidence="2">
    <location>
        <begin position="439"/>
        <end position="457"/>
    </location>
</feature>
<feature type="transmembrane region" description="Helical" evidence="2">
    <location>
        <begin position="482"/>
        <end position="515"/>
    </location>
</feature>
<sequence>MSINTISTSNYNSLDLEEKERLTKDGSDNYELENSNSSSEFPSKDDKGPLPLTPMDDSYPNDLNKTQLLPQVKAPTHKDQYEKWLNDRFYNIKYKDWLSTSKKIYTKHCGLFTCIFFTILITFLLITIASMGIAGFSSFRKELNNTNNSNNDNNKPQPPQPPNDNNLENSLLSRTLTHQKNLMNKQQLSDDEEEHEHEHEHEHKHDDEENEEEHEHEHGHKHEHKHDEEENDHEHEPEHEEENDHEHDDDEENDHEHEPEHEHEHDHKHDDDEENDEENEEEHGHGHKHDEEENDEEYENPKEMKKSLKSVLRSEDDDKPDDQNGGDQNNKNQEPDQQQQKGFRVPPLTKRVVAGFIFSFVFYCFFGSFFAIGVWKIVFKAIRNFYNPDEEENNPVKYSLLFSAFKEGRQPFFGVLWISIVLFVLFIVTDALYLYYVEIIGWFFAIIWMWAVPFWIVQHKNFKIKQAFGFSRKLVHRRAFGTIWFVILSILIIALGFLCLGIGAIAAIPFVWIFYGIAYSEIFSLQNISVHQDWIIFDRQSYSNNI</sequence>
<feature type="transmembrane region" description="Helical" evidence="2">
    <location>
        <begin position="111"/>
        <end position="136"/>
    </location>
</feature>
<feature type="compositionally biased region" description="Basic and acidic residues" evidence="1">
    <location>
        <begin position="16"/>
        <end position="27"/>
    </location>
</feature>
<feature type="compositionally biased region" description="Low complexity" evidence="1">
    <location>
        <begin position="32"/>
        <end position="41"/>
    </location>
</feature>
<proteinExistence type="predicted"/>
<feature type="transmembrane region" description="Helical" evidence="2">
    <location>
        <begin position="412"/>
        <end position="433"/>
    </location>
</feature>
<protein>
    <submittedName>
        <fullName evidence="3">Hsp20-like chaperones superfamily protein</fullName>
    </submittedName>
</protein>
<feature type="region of interest" description="Disordered" evidence="1">
    <location>
        <begin position="145"/>
        <end position="169"/>
    </location>
</feature>
<evidence type="ECO:0000313" key="4">
    <source>
        <dbReference type="Proteomes" id="UP001146793"/>
    </source>
</evidence>
<feature type="compositionally biased region" description="Acidic residues" evidence="1">
    <location>
        <begin position="271"/>
        <end position="281"/>
    </location>
</feature>
<feature type="compositionally biased region" description="Basic and acidic residues" evidence="1">
    <location>
        <begin position="299"/>
        <end position="316"/>
    </location>
</feature>
<name>A0AAV8AGK9_9EUKA</name>
<feature type="region of interest" description="Disordered" evidence="1">
    <location>
        <begin position="183"/>
        <end position="344"/>
    </location>
</feature>
<feature type="compositionally biased region" description="Low complexity" evidence="1">
    <location>
        <begin position="145"/>
        <end position="155"/>
    </location>
</feature>
<keyword evidence="2" id="KW-1133">Transmembrane helix</keyword>
<accession>A0AAV8AGK9</accession>
<comment type="caution">
    <text evidence="3">The sequence shown here is derived from an EMBL/GenBank/DDBJ whole genome shotgun (WGS) entry which is preliminary data.</text>
</comment>
<feature type="compositionally biased region" description="Basic and acidic residues" evidence="1">
    <location>
        <begin position="254"/>
        <end position="270"/>
    </location>
</feature>
<evidence type="ECO:0000256" key="2">
    <source>
        <dbReference type="SAM" id="Phobius"/>
    </source>
</evidence>
<dbReference type="Proteomes" id="UP001146793">
    <property type="component" value="Unassembled WGS sequence"/>
</dbReference>
<feature type="compositionally biased region" description="Low complexity" evidence="1">
    <location>
        <begin position="1"/>
        <end position="13"/>
    </location>
</feature>
<feature type="transmembrane region" description="Helical" evidence="2">
    <location>
        <begin position="352"/>
        <end position="375"/>
    </location>
</feature>
<dbReference type="AlphaFoldDB" id="A0AAV8AGK9"/>
<keyword evidence="2" id="KW-0472">Membrane</keyword>
<reference evidence="3" key="1">
    <citation type="submission" date="2022-08" db="EMBL/GenBank/DDBJ databases">
        <title>Novel sulphate-reducing endosymbionts in the free-living metamonad Anaeramoeba.</title>
        <authorList>
            <person name="Jerlstrom-Hultqvist J."/>
            <person name="Cepicka I."/>
            <person name="Gallot-Lavallee L."/>
            <person name="Salas-Leiva D."/>
            <person name="Curtis B.A."/>
            <person name="Zahonova K."/>
            <person name="Pipaliya S."/>
            <person name="Dacks J."/>
            <person name="Roger A.J."/>
        </authorList>
    </citation>
    <scope>NUCLEOTIDE SEQUENCE</scope>
    <source>
        <strain evidence="3">Busselton2</strain>
    </source>
</reference>
<evidence type="ECO:0000313" key="3">
    <source>
        <dbReference type="EMBL" id="KAJ3451593.1"/>
    </source>
</evidence>
<feature type="region of interest" description="Disordered" evidence="1">
    <location>
        <begin position="1"/>
        <end position="64"/>
    </location>
</feature>
<organism evidence="3 4">
    <name type="scientific">Anaeramoeba flamelloides</name>
    <dbReference type="NCBI Taxonomy" id="1746091"/>
    <lineage>
        <taxon>Eukaryota</taxon>
        <taxon>Metamonada</taxon>
        <taxon>Anaeramoebidae</taxon>
        <taxon>Anaeramoeba</taxon>
    </lineage>
</organism>
<dbReference type="EMBL" id="JANTQA010000008">
    <property type="protein sequence ID" value="KAJ3451593.1"/>
    <property type="molecule type" value="Genomic_DNA"/>
</dbReference>
<feature type="compositionally biased region" description="Basic and acidic residues" evidence="1">
    <location>
        <begin position="282"/>
        <end position="291"/>
    </location>
</feature>
<feature type="compositionally biased region" description="Low complexity" evidence="1">
    <location>
        <begin position="323"/>
        <end position="332"/>
    </location>
</feature>
<gene>
    <name evidence="3" type="ORF">M0812_03344</name>
</gene>
<evidence type="ECO:0000256" key="1">
    <source>
        <dbReference type="SAM" id="MobiDB-lite"/>
    </source>
</evidence>
<keyword evidence="2" id="KW-0812">Transmembrane</keyword>
<feature type="compositionally biased region" description="Basic and acidic residues" evidence="1">
    <location>
        <begin position="196"/>
        <end position="246"/>
    </location>
</feature>